<protein>
    <submittedName>
        <fullName evidence="1">Uncharacterized protein</fullName>
    </submittedName>
</protein>
<evidence type="ECO:0000313" key="2">
    <source>
        <dbReference type="Proteomes" id="UP001054945"/>
    </source>
</evidence>
<gene>
    <name evidence="1" type="ORF">CEXT_721641</name>
</gene>
<keyword evidence="2" id="KW-1185">Reference proteome</keyword>
<dbReference type="AlphaFoldDB" id="A0AAV4N1V4"/>
<organism evidence="1 2">
    <name type="scientific">Caerostris extrusa</name>
    <name type="common">Bark spider</name>
    <name type="synonym">Caerostris bankana</name>
    <dbReference type="NCBI Taxonomy" id="172846"/>
    <lineage>
        <taxon>Eukaryota</taxon>
        <taxon>Metazoa</taxon>
        <taxon>Ecdysozoa</taxon>
        <taxon>Arthropoda</taxon>
        <taxon>Chelicerata</taxon>
        <taxon>Arachnida</taxon>
        <taxon>Araneae</taxon>
        <taxon>Araneomorphae</taxon>
        <taxon>Entelegynae</taxon>
        <taxon>Araneoidea</taxon>
        <taxon>Araneidae</taxon>
        <taxon>Caerostris</taxon>
    </lineage>
</organism>
<dbReference type="EMBL" id="BPLR01020396">
    <property type="protein sequence ID" value="GIX78244.1"/>
    <property type="molecule type" value="Genomic_DNA"/>
</dbReference>
<evidence type="ECO:0000313" key="1">
    <source>
        <dbReference type="EMBL" id="GIX78244.1"/>
    </source>
</evidence>
<sequence>MSWYAGSSISPRTPIRFLCAARELRVAEVRAAVCGVLGYDDVGGLGLQFVGVISPPSPSLGWMSVPASTSEEDQDHLIASNHQLFINICHNSICDYYMRCLITMAFSVRKMEIHRLGPISFRIHNHLLKDIWFSFSEMLTYI</sequence>
<reference evidence="1 2" key="1">
    <citation type="submission" date="2021-06" db="EMBL/GenBank/DDBJ databases">
        <title>Caerostris extrusa draft genome.</title>
        <authorList>
            <person name="Kono N."/>
            <person name="Arakawa K."/>
        </authorList>
    </citation>
    <scope>NUCLEOTIDE SEQUENCE [LARGE SCALE GENOMIC DNA]</scope>
</reference>
<accession>A0AAV4N1V4</accession>
<name>A0AAV4N1V4_CAEEX</name>
<dbReference type="Proteomes" id="UP001054945">
    <property type="component" value="Unassembled WGS sequence"/>
</dbReference>
<comment type="caution">
    <text evidence="1">The sequence shown here is derived from an EMBL/GenBank/DDBJ whole genome shotgun (WGS) entry which is preliminary data.</text>
</comment>
<proteinExistence type="predicted"/>